<dbReference type="OrthoDB" id="121904at2759"/>
<evidence type="ECO:0000313" key="3">
    <source>
        <dbReference type="Proteomes" id="UP000251314"/>
    </source>
</evidence>
<dbReference type="Pfam" id="PF00665">
    <property type="entry name" value="rve"/>
    <property type="match status" value="1"/>
</dbReference>
<comment type="caution">
    <text evidence="2">The sequence shown here is derived from an EMBL/GenBank/DDBJ whole genome shotgun (WGS) entry which is preliminary data.</text>
</comment>
<dbReference type="InterPro" id="IPR001584">
    <property type="entry name" value="Integrase_cat-core"/>
</dbReference>
<dbReference type="SUPFAM" id="SSF53098">
    <property type="entry name" value="Ribonuclease H-like"/>
    <property type="match status" value="1"/>
</dbReference>
<gene>
    <name evidence="2" type="ORF">PC110_g12518</name>
</gene>
<dbReference type="PROSITE" id="PS50994">
    <property type="entry name" value="INTEGRASE"/>
    <property type="match status" value="1"/>
</dbReference>
<feature type="domain" description="Integrase catalytic" evidence="1">
    <location>
        <begin position="164"/>
        <end position="327"/>
    </location>
</feature>
<dbReference type="GO" id="GO:0015074">
    <property type="term" value="P:DNA integration"/>
    <property type="evidence" value="ECO:0007669"/>
    <property type="project" value="InterPro"/>
</dbReference>
<proteinExistence type="predicted"/>
<dbReference type="Proteomes" id="UP000251314">
    <property type="component" value="Unassembled WGS sequence"/>
</dbReference>
<reference evidence="2 3" key="1">
    <citation type="submission" date="2018-01" db="EMBL/GenBank/DDBJ databases">
        <title>Draft genome of the strawberry crown rot pathogen Phytophthora cactorum.</title>
        <authorList>
            <person name="Armitage A.D."/>
            <person name="Lysoe E."/>
            <person name="Nellist C.F."/>
            <person name="Harrison R.J."/>
            <person name="Brurberg M.B."/>
        </authorList>
    </citation>
    <scope>NUCLEOTIDE SEQUENCE [LARGE SCALE GENOMIC DNA]</scope>
    <source>
        <strain evidence="2 3">10300</strain>
    </source>
</reference>
<dbReference type="EMBL" id="MJFZ01000336">
    <property type="protein sequence ID" value="RAW31143.1"/>
    <property type="molecule type" value="Genomic_DNA"/>
</dbReference>
<dbReference type="GO" id="GO:0003676">
    <property type="term" value="F:nucleic acid binding"/>
    <property type="evidence" value="ECO:0007669"/>
    <property type="project" value="InterPro"/>
</dbReference>
<dbReference type="InterPro" id="IPR050951">
    <property type="entry name" value="Retrovirus_Pol_polyprotein"/>
</dbReference>
<dbReference type="PANTHER" id="PTHR37984">
    <property type="entry name" value="PROTEIN CBG26694"/>
    <property type="match status" value="1"/>
</dbReference>
<dbReference type="AlphaFoldDB" id="A0A329S2R7"/>
<evidence type="ECO:0000313" key="2">
    <source>
        <dbReference type="EMBL" id="RAW31143.1"/>
    </source>
</evidence>
<dbReference type="VEuPathDB" id="FungiDB:PC110_g12518"/>
<name>A0A329S2R7_9STRA</name>
<dbReference type="PANTHER" id="PTHR37984:SF5">
    <property type="entry name" value="PROTEIN NYNRIN-LIKE"/>
    <property type="match status" value="1"/>
</dbReference>
<dbReference type="InterPro" id="IPR036397">
    <property type="entry name" value="RNaseH_sf"/>
</dbReference>
<evidence type="ECO:0000259" key="1">
    <source>
        <dbReference type="PROSITE" id="PS50994"/>
    </source>
</evidence>
<sequence length="479" mass="54792">MLVREKGFHVYCDHSNLIQLFTPDREVKQHVKVKRVTTRSAQTVSDLRPLQDDQFSWPTRSEIVRVQQEYREDVPDEAVDTNDGIEIGGKLWLPAKATALLKRLFVVAHCGPQGHRGVNVMIELLDRRFVLSNLRQAATRFVNQYLLCKRVKGGLVILRDWTVDRPVPKRNDCLHLDYLYLGESYGDAKYMLVLKDELTHFCELVPTDSADSQTAVVAILDWNKRFGIPEMWVSDNGSHVKNQVMEWLAERLDASHQFVPVYTPWINGTAKLVNHDILQVLRVMLLERRLDTRNWVHLLPIIQANLNHTPVYSLGNCDPVELFTGLPSASTLDISVTPSARVLRDLPMEKTELREAVDALRRSLHDLHRAVRDRRERQRAVAMARSKGIVCNFSEGDYVTKALPHSFLIRHLLTGAEYDVHGSLLKFYHGGDLDVTAEIREHVSLQDIENSWEPAHSIKRDVPALVSKYAMDNGVEELL</sequence>
<accession>A0A329S2R7</accession>
<dbReference type="InterPro" id="IPR012337">
    <property type="entry name" value="RNaseH-like_sf"/>
</dbReference>
<keyword evidence="3" id="KW-1185">Reference proteome</keyword>
<dbReference type="Gene3D" id="3.30.420.10">
    <property type="entry name" value="Ribonuclease H-like superfamily/Ribonuclease H"/>
    <property type="match status" value="1"/>
</dbReference>
<protein>
    <recommendedName>
        <fullName evidence="1">Integrase catalytic domain-containing protein</fullName>
    </recommendedName>
</protein>
<organism evidence="2 3">
    <name type="scientific">Phytophthora cactorum</name>
    <dbReference type="NCBI Taxonomy" id="29920"/>
    <lineage>
        <taxon>Eukaryota</taxon>
        <taxon>Sar</taxon>
        <taxon>Stramenopiles</taxon>
        <taxon>Oomycota</taxon>
        <taxon>Peronosporomycetes</taxon>
        <taxon>Peronosporales</taxon>
        <taxon>Peronosporaceae</taxon>
        <taxon>Phytophthora</taxon>
    </lineage>
</organism>